<dbReference type="EMBL" id="MU393462">
    <property type="protein sequence ID" value="KAI4866155.1"/>
    <property type="molecule type" value="Genomic_DNA"/>
</dbReference>
<keyword evidence="2" id="KW-1185">Reference proteome</keyword>
<evidence type="ECO:0000313" key="2">
    <source>
        <dbReference type="Proteomes" id="UP001497700"/>
    </source>
</evidence>
<gene>
    <name evidence="1" type="ORF">F4820DRAFT_447282</name>
</gene>
<name>A0ACB9Z363_9PEZI</name>
<evidence type="ECO:0000313" key="1">
    <source>
        <dbReference type="EMBL" id="KAI4866155.1"/>
    </source>
</evidence>
<proteinExistence type="predicted"/>
<dbReference type="Proteomes" id="UP001497700">
    <property type="component" value="Unassembled WGS sequence"/>
</dbReference>
<reference evidence="1 2" key="1">
    <citation type="journal article" date="2022" name="New Phytol.">
        <title>Ecological generalism drives hyperdiversity of secondary metabolite gene clusters in xylarialean endophytes.</title>
        <authorList>
            <person name="Franco M.E.E."/>
            <person name="Wisecaver J.H."/>
            <person name="Arnold A.E."/>
            <person name="Ju Y.M."/>
            <person name="Slot J.C."/>
            <person name="Ahrendt S."/>
            <person name="Moore L.P."/>
            <person name="Eastman K.E."/>
            <person name="Scott K."/>
            <person name="Konkel Z."/>
            <person name="Mondo S.J."/>
            <person name="Kuo A."/>
            <person name="Hayes R.D."/>
            <person name="Haridas S."/>
            <person name="Andreopoulos B."/>
            <person name="Riley R."/>
            <person name="LaButti K."/>
            <person name="Pangilinan J."/>
            <person name="Lipzen A."/>
            <person name="Amirebrahimi M."/>
            <person name="Yan J."/>
            <person name="Adam C."/>
            <person name="Keymanesh K."/>
            <person name="Ng V."/>
            <person name="Louie K."/>
            <person name="Northen T."/>
            <person name="Drula E."/>
            <person name="Henrissat B."/>
            <person name="Hsieh H.M."/>
            <person name="Youens-Clark K."/>
            <person name="Lutzoni F."/>
            <person name="Miadlikowska J."/>
            <person name="Eastwood D.C."/>
            <person name="Hamelin R.C."/>
            <person name="Grigoriev I.V."/>
            <person name="U'Ren J.M."/>
        </authorList>
    </citation>
    <scope>NUCLEOTIDE SEQUENCE [LARGE SCALE GENOMIC DNA]</scope>
    <source>
        <strain evidence="1 2">CBS 119005</strain>
    </source>
</reference>
<organism evidence="1 2">
    <name type="scientific">Hypoxylon rubiginosum</name>
    <dbReference type="NCBI Taxonomy" id="110542"/>
    <lineage>
        <taxon>Eukaryota</taxon>
        <taxon>Fungi</taxon>
        <taxon>Dikarya</taxon>
        <taxon>Ascomycota</taxon>
        <taxon>Pezizomycotina</taxon>
        <taxon>Sordariomycetes</taxon>
        <taxon>Xylariomycetidae</taxon>
        <taxon>Xylariales</taxon>
        <taxon>Hypoxylaceae</taxon>
        <taxon>Hypoxylon</taxon>
    </lineage>
</organism>
<accession>A0ACB9Z363</accession>
<comment type="caution">
    <text evidence="1">The sequence shown here is derived from an EMBL/GenBank/DDBJ whole genome shotgun (WGS) entry which is preliminary data.</text>
</comment>
<protein>
    <submittedName>
        <fullName evidence="1">Uncharacterized protein</fullName>
    </submittedName>
</protein>
<sequence length="255" mass="28227">MRFAPVLLGVSFVQSALGAALAIPNGKRAVSFGDPDISLKYARSVIVSRGEEYNINQLDDLEEEAEEASKDQVYKGIDYLVKIYKDQGIDYGLMGGVAMQLYGYEDRETKDSDMVVSVNSRDLLDKVKNDANIARPPALMAASGTARLFINIDGHQVASDIFVKGADQSPPLQTRQLGGYKVLNIGPLISSKLRRAEDKDNDDVLWLIQNKGDDVKGAADSIDKKKRIDFAREYDDDEQEDILKAFKLSKDDIDD</sequence>